<keyword evidence="2" id="KW-0210">Decarboxylase</keyword>
<evidence type="ECO:0000313" key="7">
    <source>
        <dbReference type="EMBL" id="EHO63230.1"/>
    </source>
</evidence>
<proteinExistence type="predicted"/>
<dbReference type="GeneID" id="98912044"/>
<dbReference type="SUPFAM" id="SSF51419">
    <property type="entry name" value="PLP-binding barrel"/>
    <property type="match status" value="1"/>
</dbReference>
<dbReference type="OrthoDB" id="9802241at2"/>
<sequence length="425" mass="47666">MNKKTIPFSDELIRDIAAKYGTPFHIYDEKGILDNVKRLQKAFSWNPNFHEYFAVKATPNPWIMKSLKTLNVGSDCSSMAELVLSETVGIRGEEIVFSSNDTPDEEFIKANELGAIINLDDVSNLDDLDRLHIVPEKICFRYNPGPELARGNAIIGKPEEAKYGMTKEQLMTCVDWAKKKGISYIGIHTMVISAELELPGLLGTIAMMFDLANEIRNEKGVTVSFIDFGGGIGIPYRPEQNPVDIEGLGEGARKLFEEKMKGFDHTRICFECGRAITGPYGFLVTKAIHYKHIYRDYIGVDACMADLMRPGMYGAYHHVTVLGKADAPKDHVYDVVGSLCENCDKFAIQRPLPEIKTGDLIVIHDTGAHGHSMGYNYNGRLRHQEILVHENGSVQQIRRNETLFDLFATLDFPNLKENTAKVTKE</sequence>
<dbReference type="GO" id="GO:0008836">
    <property type="term" value="F:diaminopimelate decarboxylase activity"/>
    <property type="evidence" value="ECO:0007669"/>
    <property type="project" value="InterPro"/>
</dbReference>
<evidence type="ECO:0000256" key="4">
    <source>
        <dbReference type="ARBA" id="ARBA00023239"/>
    </source>
</evidence>
<dbReference type="CDD" id="cd06828">
    <property type="entry name" value="PLPDE_III_DapDC"/>
    <property type="match status" value="1"/>
</dbReference>
<keyword evidence="4" id="KW-0456">Lyase</keyword>
<protein>
    <submittedName>
        <fullName evidence="7">Diaminopimelate decarboxylase</fullName>
    </submittedName>
</protein>
<comment type="caution">
    <text evidence="7">The sequence shown here is derived from an EMBL/GenBank/DDBJ whole genome shotgun (WGS) entry which is preliminary data.</text>
</comment>
<accession>H1CZN2</accession>
<evidence type="ECO:0000259" key="6">
    <source>
        <dbReference type="Pfam" id="PF02784"/>
    </source>
</evidence>
<dbReference type="FunFam" id="3.20.20.10:FF:000003">
    <property type="entry name" value="Diaminopimelate decarboxylase"/>
    <property type="match status" value="1"/>
</dbReference>
<evidence type="ECO:0000256" key="5">
    <source>
        <dbReference type="PIRSR" id="PIRSR600183-50"/>
    </source>
</evidence>
<dbReference type="InterPro" id="IPR029066">
    <property type="entry name" value="PLP-binding_barrel"/>
</dbReference>
<organism evidence="7 8">
    <name type="scientific">Dialister succinatiphilus YIT 11850</name>
    <dbReference type="NCBI Taxonomy" id="742743"/>
    <lineage>
        <taxon>Bacteria</taxon>
        <taxon>Bacillati</taxon>
        <taxon>Bacillota</taxon>
        <taxon>Negativicutes</taxon>
        <taxon>Veillonellales</taxon>
        <taxon>Veillonellaceae</taxon>
        <taxon>Dialister</taxon>
    </lineage>
</organism>
<dbReference type="PATRIC" id="fig|742743.3.peg.831"/>
<keyword evidence="3 5" id="KW-0663">Pyridoxal phosphate</keyword>
<dbReference type="STRING" id="742743.HMPREF9453_00820"/>
<feature type="domain" description="Orn/DAP/Arg decarboxylase 2 N-terminal" evidence="6">
    <location>
        <begin position="33"/>
        <end position="277"/>
    </location>
</feature>
<feature type="active site" description="Proton donor" evidence="5">
    <location>
        <position position="340"/>
    </location>
</feature>
<dbReference type="PRINTS" id="PR01179">
    <property type="entry name" value="ODADCRBXLASE"/>
</dbReference>
<dbReference type="Gene3D" id="3.20.20.10">
    <property type="entry name" value="Alanine racemase"/>
    <property type="match status" value="1"/>
</dbReference>
<evidence type="ECO:0000256" key="1">
    <source>
        <dbReference type="ARBA" id="ARBA00001933"/>
    </source>
</evidence>
<dbReference type="EMBL" id="ADLT01000018">
    <property type="protein sequence ID" value="EHO63230.1"/>
    <property type="molecule type" value="Genomic_DNA"/>
</dbReference>
<keyword evidence="8" id="KW-1185">Reference proteome</keyword>
<comment type="cofactor">
    <cofactor evidence="1 5">
        <name>pyridoxal 5'-phosphate</name>
        <dbReference type="ChEBI" id="CHEBI:597326"/>
    </cofactor>
</comment>
<name>H1CZN2_9FIRM</name>
<dbReference type="InterPro" id="IPR000183">
    <property type="entry name" value="Orn/DAP/Arg_de-COase"/>
</dbReference>
<dbReference type="Pfam" id="PF02784">
    <property type="entry name" value="Orn_Arg_deC_N"/>
    <property type="match status" value="1"/>
</dbReference>
<evidence type="ECO:0000256" key="3">
    <source>
        <dbReference type="ARBA" id="ARBA00022898"/>
    </source>
</evidence>
<dbReference type="InterPro" id="IPR002986">
    <property type="entry name" value="DAP_deCOOHase_LysA"/>
</dbReference>
<dbReference type="HOGENOM" id="CLU_026444_0_2_9"/>
<gene>
    <name evidence="7" type="ORF">HMPREF9453_00820</name>
</gene>
<dbReference type="eggNOG" id="COG0019">
    <property type="taxonomic scope" value="Bacteria"/>
</dbReference>
<dbReference type="PANTHER" id="PTHR43727:SF2">
    <property type="entry name" value="GROUP IV DECARBOXYLASE"/>
    <property type="match status" value="1"/>
</dbReference>
<dbReference type="InterPro" id="IPR022644">
    <property type="entry name" value="De-COase2_N"/>
</dbReference>
<dbReference type="Proteomes" id="UP000003277">
    <property type="component" value="Unassembled WGS sequence"/>
</dbReference>
<dbReference type="Gene3D" id="2.40.37.10">
    <property type="entry name" value="Lyase, Ornithine Decarboxylase, Chain A, domain 1"/>
    <property type="match status" value="1"/>
</dbReference>
<dbReference type="InterPro" id="IPR009006">
    <property type="entry name" value="Ala_racemase/Decarboxylase_C"/>
</dbReference>
<dbReference type="PANTHER" id="PTHR43727">
    <property type="entry name" value="DIAMINOPIMELATE DECARBOXYLASE"/>
    <property type="match status" value="1"/>
</dbReference>
<evidence type="ECO:0000313" key="8">
    <source>
        <dbReference type="Proteomes" id="UP000003277"/>
    </source>
</evidence>
<dbReference type="RefSeq" id="WP_008859324.1">
    <property type="nucleotide sequence ID" value="NZ_JH591187.1"/>
</dbReference>
<dbReference type="GO" id="GO:0009089">
    <property type="term" value="P:lysine biosynthetic process via diaminopimelate"/>
    <property type="evidence" value="ECO:0007669"/>
    <property type="project" value="InterPro"/>
</dbReference>
<dbReference type="AlphaFoldDB" id="H1CZN2"/>
<evidence type="ECO:0000256" key="2">
    <source>
        <dbReference type="ARBA" id="ARBA00022793"/>
    </source>
</evidence>
<feature type="modified residue" description="N6-(pyridoxal phosphate)lysine" evidence="5">
    <location>
        <position position="56"/>
    </location>
</feature>
<dbReference type="SUPFAM" id="SSF50621">
    <property type="entry name" value="Alanine racemase C-terminal domain-like"/>
    <property type="match status" value="1"/>
</dbReference>
<dbReference type="PRINTS" id="PR01181">
    <property type="entry name" value="DAPDCRBXLASE"/>
</dbReference>
<reference evidence="7 8" key="1">
    <citation type="submission" date="2011-11" db="EMBL/GenBank/DDBJ databases">
        <title>The Genome Sequence of Dialister succinatiphilus YIT 11850.</title>
        <authorList>
            <consortium name="The Broad Institute Genome Sequencing Platform"/>
            <person name="Earl A."/>
            <person name="Ward D."/>
            <person name="Feldgarden M."/>
            <person name="Gevers D."/>
            <person name="Morotomi M."/>
            <person name="Young S.K."/>
            <person name="Zeng Q."/>
            <person name="Gargeya S."/>
            <person name="Fitzgerald M."/>
            <person name="Haas B."/>
            <person name="Abouelleil A."/>
            <person name="Alvarado L."/>
            <person name="Arachchi H.M."/>
            <person name="Berlin A."/>
            <person name="Brown A."/>
            <person name="Chapman S.B."/>
            <person name="Dunbar C."/>
            <person name="Gearin G."/>
            <person name="Goldberg J."/>
            <person name="Griggs A."/>
            <person name="Gujja S."/>
            <person name="Heiman D."/>
            <person name="Howarth C."/>
            <person name="Lui A."/>
            <person name="MacDonald P.J.P."/>
            <person name="Montmayeur A."/>
            <person name="Murphy C."/>
            <person name="Neiman D."/>
            <person name="Pearson M."/>
            <person name="Priest M."/>
            <person name="Roberts A."/>
            <person name="Saif S."/>
            <person name="Shea T."/>
            <person name="Sisk P."/>
            <person name="Stolte C."/>
            <person name="Sykes S."/>
            <person name="Wortman J."/>
            <person name="Nusbaum C."/>
            <person name="Birren B."/>
        </authorList>
    </citation>
    <scope>NUCLEOTIDE SEQUENCE [LARGE SCALE GENOMIC DNA]</scope>
    <source>
        <strain evidence="7 8">YIT 11850</strain>
    </source>
</reference>